<dbReference type="EMBL" id="CM018052">
    <property type="protein sequence ID" value="KAA8514816.1"/>
    <property type="molecule type" value="Genomic_DNA"/>
</dbReference>
<sequence length="256" mass="28056">MVLVPHATLAMEQLSLNHPGVHKKLGLPGKDAPLAAATSVATNTPGIALSDSPIKLQKISVQNLTPRELLVTLLQNGLAAEATDYLERAISNVFMVGHPTEAEDVDLLILASQWAGVAFVRQVSSVVLLLFHFNVEPKFEPNLISQKGLNFVSDVTCSRKCKTEFLGIAYHGEWAEGIVHLERVACLKEPEDPKSKSHYYDALVLLASALYNEGRKTEAAKCMAAAYNSDYNELLEQCENDEDNVASDLVDSRRRD</sequence>
<evidence type="ECO:0000313" key="2">
    <source>
        <dbReference type="Proteomes" id="UP000325577"/>
    </source>
</evidence>
<gene>
    <name evidence="1" type="ORF">F0562_017995</name>
</gene>
<dbReference type="Proteomes" id="UP000325577">
    <property type="component" value="Linkage Group LG9"/>
</dbReference>
<organism evidence="1 2">
    <name type="scientific">Nyssa sinensis</name>
    <dbReference type="NCBI Taxonomy" id="561372"/>
    <lineage>
        <taxon>Eukaryota</taxon>
        <taxon>Viridiplantae</taxon>
        <taxon>Streptophyta</taxon>
        <taxon>Embryophyta</taxon>
        <taxon>Tracheophyta</taxon>
        <taxon>Spermatophyta</taxon>
        <taxon>Magnoliopsida</taxon>
        <taxon>eudicotyledons</taxon>
        <taxon>Gunneridae</taxon>
        <taxon>Pentapetalae</taxon>
        <taxon>asterids</taxon>
        <taxon>Cornales</taxon>
        <taxon>Nyssaceae</taxon>
        <taxon>Nyssa</taxon>
    </lineage>
</organism>
<evidence type="ECO:0000313" key="1">
    <source>
        <dbReference type="EMBL" id="KAA8514816.1"/>
    </source>
</evidence>
<dbReference type="AlphaFoldDB" id="A0A5J4ZAU9"/>
<reference evidence="1 2" key="1">
    <citation type="submission" date="2019-09" db="EMBL/GenBank/DDBJ databases">
        <title>A chromosome-level genome assembly of the Chinese tupelo Nyssa sinensis.</title>
        <authorList>
            <person name="Yang X."/>
            <person name="Kang M."/>
            <person name="Yang Y."/>
            <person name="Xiong H."/>
            <person name="Wang M."/>
            <person name="Zhang Z."/>
            <person name="Wang Z."/>
            <person name="Wu H."/>
            <person name="Ma T."/>
            <person name="Liu J."/>
            <person name="Xi Z."/>
        </authorList>
    </citation>
    <scope>NUCLEOTIDE SEQUENCE [LARGE SCALE GENOMIC DNA]</scope>
    <source>
        <strain evidence="1">J267</strain>
        <tissue evidence="1">Leaf</tissue>
    </source>
</reference>
<keyword evidence="2" id="KW-1185">Reference proteome</keyword>
<name>A0A5J4ZAU9_9ASTE</name>
<proteinExistence type="predicted"/>
<protein>
    <submittedName>
        <fullName evidence="1">Uncharacterized protein</fullName>
    </submittedName>
</protein>
<dbReference type="OrthoDB" id="2148490at2759"/>
<accession>A0A5J4ZAU9</accession>